<dbReference type="SUPFAM" id="SSF64484">
    <property type="entry name" value="beta and beta-prime subunits of DNA dependent RNA-polymerase"/>
    <property type="match status" value="1"/>
</dbReference>
<evidence type="ECO:0000313" key="7">
    <source>
        <dbReference type="EMBL" id="OAC98964.1"/>
    </source>
</evidence>
<dbReference type="EC" id="2.7.7.6" evidence="1"/>
<dbReference type="GO" id="GO:0003677">
    <property type="term" value="F:DNA binding"/>
    <property type="evidence" value="ECO:0007669"/>
    <property type="project" value="InterPro"/>
</dbReference>
<dbReference type="AlphaFoldDB" id="A0A168HMI6"/>
<keyword evidence="3" id="KW-0808">Transferase</keyword>
<evidence type="ECO:0000256" key="3">
    <source>
        <dbReference type="ARBA" id="ARBA00022679"/>
    </source>
</evidence>
<evidence type="ECO:0000313" key="8">
    <source>
        <dbReference type="Proteomes" id="UP000077051"/>
    </source>
</evidence>
<sequence>MITYTCYYYRQEDCWTVISSFFEEKGLVRQQLDSFDEFVQNTMQELVDENSNLVLQHVGGDGDVTVKCLRVCVDVAIVLADLFL</sequence>
<evidence type="ECO:0000256" key="5">
    <source>
        <dbReference type="ARBA" id="ARBA00023163"/>
    </source>
</evidence>
<protein>
    <recommendedName>
        <fullName evidence="1">DNA-directed RNA polymerase</fullName>
        <ecNumber evidence="1">2.7.7.6</ecNumber>
    </recommendedName>
</protein>
<evidence type="ECO:0000256" key="4">
    <source>
        <dbReference type="ARBA" id="ARBA00022695"/>
    </source>
</evidence>
<evidence type="ECO:0000256" key="1">
    <source>
        <dbReference type="ARBA" id="ARBA00012418"/>
    </source>
</evidence>
<proteinExistence type="predicted"/>
<keyword evidence="5" id="KW-0804">Transcription</keyword>
<dbReference type="GO" id="GO:0000428">
    <property type="term" value="C:DNA-directed RNA polymerase complex"/>
    <property type="evidence" value="ECO:0007669"/>
    <property type="project" value="UniProtKB-KW"/>
</dbReference>
<dbReference type="GO" id="GO:0003899">
    <property type="term" value="F:DNA-directed RNA polymerase activity"/>
    <property type="evidence" value="ECO:0007669"/>
    <property type="project" value="UniProtKB-EC"/>
</dbReference>
<name>A0A168HMI6_MUCCL</name>
<dbReference type="STRING" id="747725.A0A168HMI6"/>
<dbReference type="Gene3D" id="3.90.1100.10">
    <property type="match status" value="1"/>
</dbReference>
<organism evidence="7 8">
    <name type="scientific">Mucor lusitanicus CBS 277.49</name>
    <dbReference type="NCBI Taxonomy" id="747725"/>
    <lineage>
        <taxon>Eukaryota</taxon>
        <taxon>Fungi</taxon>
        <taxon>Fungi incertae sedis</taxon>
        <taxon>Mucoromycota</taxon>
        <taxon>Mucoromycotina</taxon>
        <taxon>Mucoromycetes</taxon>
        <taxon>Mucorales</taxon>
        <taxon>Mucorineae</taxon>
        <taxon>Mucoraceae</taxon>
        <taxon>Mucor</taxon>
    </lineage>
</organism>
<gene>
    <name evidence="7" type="ORF">MUCCIDRAFT_149592</name>
</gene>
<keyword evidence="8" id="KW-1185">Reference proteome</keyword>
<dbReference type="EMBL" id="AMYB01000009">
    <property type="protein sequence ID" value="OAC98964.1"/>
    <property type="molecule type" value="Genomic_DNA"/>
</dbReference>
<evidence type="ECO:0000256" key="2">
    <source>
        <dbReference type="ARBA" id="ARBA00022478"/>
    </source>
</evidence>
<dbReference type="InterPro" id="IPR007644">
    <property type="entry name" value="RNA_pol_bsu_protrusion"/>
</dbReference>
<comment type="caution">
    <text evidence="7">The sequence shown here is derived from an EMBL/GenBank/DDBJ whole genome shotgun (WGS) entry which is preliminary data.</text>
</comment>
<dbReference type="VEuPathDB" id="FungiDB:MUCCIDRAFT_149592"/>
<dbReference type="Pfam" id="PF04563">
    <property type="entry name" value="RNA_pol_Rpb2_1"/>
    <property type="match status" value="1"/>
</dbReference>
<keyword evidence="2" id="KW-0240">DNA-directed RNA polymerase</keyword>
<accession>A0A168HMI6</accession>
<evidence type="ECO:0000259" key="6">
    <source>
        <dbReference type="Pfam" id="PF04563"/>
    </source>
</evidence>
<dbReference type="OrthoDB" id="10248617at2759"/>
<dbReference type="Proteomes" id="UP000077051">
    <property type="component" value="Unassembled WGS sequence"/>
</dbReference>
<reference evidence="7 8" key="1">
    <citation type="submission" date="2015-06" db="EMBL/GenBank/DDBJ databases">
        <title>Expansion of signal transduction pathways in fungi by whole-genome duplication.</title>
        <authorList>
            <consortium name="DOE Joint Genome Institute"/>
            <person name="Corrochano L.M."/>
            <person name="Kuo A."/>
            <person name="Marcet-Houben M."/>
            <person name="Polaino S."/>
            <person name="Salamov A."/>
            <person name="Villalobos J.M."/>
            <person name="Alvarez M.I."/>
            <person name="Avalos J."/>
            <person name="Benito E.P."/>
            <person name="Benoit I."/>
            <person name="Burger G."/>
            <person name="Camino L.P."/>
            <person name="Canovas D."/>
            <person name="Cerda-Olmedo E."/>
            <person name="Cheng J.-F."/>
            <person name="Dominguez A."/>
            <person name="Elias M."/>
            <person name="Eslava A.P."/>
            <person name="Glaser F."/>
            <person name="Grimwood J."/>
            <person name="Gutierrez G."/>
            <person name="Heitman J."/>
            <person name="Henrissat B."/>
            <person name="Iturriaga E.A."/>
            <person name="Lang B.F."/>
            <person name="Lavin J.L."/>
            <person name="Lee S."/>
            <person name="Li W."/>
            <person name="Lindquist E."/>
            <person name="Lopez-Garcia S."/>
            <person name="Luque E.M."/>
            <person name="Marcos A.T."/>
            <person name="Martin J."/>
            <person name="Mccluskey K."/>
            <person name="Medina H.R."/>
            <person name="Miralles-Duran A."/>
            <person name="Miyazaki A."/>
            <person name="Munoz-Torres E."/>
            <person name="Oguiza J.A."/>
            <person name="Ohm R."/>
            <person name="Olmedo M."/>
            <person name="Orejas M."/>
            <person name="Ortiz-Castellanos L."/>
            <person name="Pisabarro A.G."/>
            <person name="Rodriguez-Romero J."/>
            <person name="Ruiz-Herrera J."/>
            <person name="Ruiz-Vazquez R."/>
            <person name="Sanz C."/>
            <person name="Schackwitz W."/>
            <person name="Schmutz J."/>
            <person name="Shahriari M."/>
            <person name="Shelest E."/>
            <person name="Silva-Franco F."/>
            <person name="Soanes D."/>
            <person name="Syed K."/>
            <person name="Tagua V.G."/>
            <person name="Talbot N.J."/>
            <person name="Thon M."/>
            <person name="De Vries R.P."/>
            <person name="Wiebenga A."/>
            <person name="Yadav J.S."/>
            <person name="Braun E.L."/>
            <person name="Baker S."/>
            <person name="Garre V."/>
            <person name="Horwitz B."/>
            <person name="Torres-Martinez S."/>
            <person name="Idnurm A."/>
            <person name="Herrera-Estrella A."/>
            <person name="Gabaldon T."/>
            <person name="Grigoriev I.V."/>
        </authorList>
    </citation>
    <scope>NUCLEOTIDE SEQUENCE [LARGE SCALE GENOMIC DNA]</scope>
    <source>
        <strain evidence="7 8">CBS 277.49</strain>
    </source>
</reference>
<dbReference type="GO" id="GO:0006351">
    <property type="term" value="P:DNA-templated transcription"/>
    <property type="evidence" value="ECO:0007669"/>
    <property type="project" value="InterPro"/>
</dbReference>
<feature type="domain" description="RNA polymerase beta subunit protrusion" evidence="6">
    <location>
        <begin position="26"/>
        <end position="57"/>
    </location>
</feature>
<keyword evidence="4" id="KW-0548">Nucleotidyltransferase</keyword>